<dbReference type="GO" id="GO:0000155">
    <property type="term" value="F:phosphorelay sensor kinase activity"/>
    <property type="evidence" value="ECO:0007669"/>
    <property type="project" value="TreeGrafter"/>
</dbReference>
<dbReference type="OrthoDB" id="9797586at2"/>
<dbReference type="PROSITE" id="PS50109">
    <property type="entry name" value="HIS_KIN"/>
    <property type="match status" value="1"/>
</dbReference>
<keyword evidence="9" id="KW-1185">Reference proteome</keyword>
<protein>
    <recommendedName>
        <fullName evidence="2">histidine kinase</fullName>
        <ecNumber evidence="2">2.7.13.3</ecNumber>
    </recommendedName>
</protein>
<feature type="transmembrane region" description="Helical" evidence="6">
    <location>
        <begin position="193"/>
        <end position="212"/>
    </location>
</feature>
<evidence type="ECO:0000256" key="1">
    <source>
        <dbReference type="ARBA" id="ARBA00000085"/>
    </source>
</evidence>
<keyword evidence="4 8" id="KW-0808">Transferase</keyword>
<feature type="transmembrane region" description="Helical" evidence="6">
    <location>
        <begin position="73"/>
        <end position="91"/>
    </location>
</feature>
<dbReference type="InterPro" id="IPR036890">
    <property type="entry name" value="HATPase_C_sf"/>
</dbReference>
<comment type="caution">
    <text evidence="8">The sequence shown here is derived from an EMBL/GenBank/DDBJ whole genome shotgun (WGS) entry which is preliminary data.</text>
</comment>
<dbReference type="RefSeq" id="WP_110461541.1">
    <property type="nucleotide sequence ID" value="NZ_QKMR01000007.1"/>
</dbReference>
<evidence type="ECO:0000256" key="3">
    <source>
        <dbReference type="ARBA" id="ARBA00022553"/>
    </source>
</evidence>
<evidence type="ECO:0000313" key="9">
    <source>
        <dbReference type="Proteomes" id="UP000248132"/>
    </source>
</evidence>
<reference evidence="8 9" key="1">
    <citation type="submission" date="2018-06" db="EMBL/GenBank/DDBJ databases">
        <title>Genomic Encyclopedia of Type Strains, Phase I: the one thousand microbial genomes (KMG-I) project.</title>
        <authorList>
            <person name="Kyrpides N."/>
        </authorList>
    </citation>
    <scope>NUCLEOTIDE SEQUENCE [LARGE SCALE GENOMIC DNA]</scope>
    <source>
        <strain evidence="8 9">DSM 19573</strain>
    </source>
</reference>
<keyword evidence="4 8" id="KW-0418">Kinase</keyword>
<evidence type="ECO:0000259" key="7">
    <source>
        <dbReference type="PROSITE" id="PS50109"/>
    </source>
</evidence>
<feature type="domain" description="Histidine kinase" evidence="7">
    <location>
        <begin position="237"/>
        <end position="444"/>
    </location>
</feature>
<evidence type="ECO:0000256" key="4">
    <source>
        <dbReference type="ARBA" id="ARBA00022777"/>
    </source>
</evidence>
<dbReference type="EMBL" id="QKMR01000007">
    <property type="protein sequence ID" value="PYG88156.1"/>
    <property type="molecule type" value="Genomic_DNA"/>
</dbReference>
<dbReference type="EC" id="2.7.13.3" evidence="2"/>
<feature type="transmembrane region" description="Helical" evidence="6">
    <location>
        <begin position="124"/>
        <end position="148"/>
    </location>
</feature>
<keyword evidence="3" id="KW-0597">Phosphoprotein</keyword>
<feature type="transmembrane region" description="Helical" evidence="6">
    <location>
        <begin position="160"/>
        <end position="181"/>
    </location>
</feature>
<evidence type="ECO:0000313" key="8">
    <source>
        <dbReference type="EMBL" id="PYG88156.1"/>
    </source>
</evidence>
<evidence type="ECO:0000256" key="6">
    <source>
        <dbReference type="SAM" id="Phobius"/>
    </source>
</evidence>
<dbReference type="InterPro" id="IPR005467">
    <property type="entry name" value="His_kinase_dom"/>
</dbReference>
<organism evidence="8 9">
    <name type="scientific">Ruminiclostridium sufflavum DSM 19573</name>
    <dbReference type="NCBI Taxonomy" id="1121337"/>
    <lineage>
        <taxon>Bacteria</taxon>
        <taxon>Bacillati</taxon>
        <taxon>Bacillota</taxon>
        <taxon>Clostridia</taxon>
        <taxon>Eubacteriales</taxon>
        <taxon>Oscillospiraceae</taxon>
        <taxon>Ruminiclostridium</taxon>
    </lineage>
</organism>
<keyword evidence="5" id="KW-0902">Two-component regulatory system</keyword>
<dbReference type="AlphaFoldDB" id="A0A318XN65"/>
<comment type="catalytic activity">
    <reaction evidence="1">
        <text>ATP + protein L-histidine = ADP + protein N-phospho-L-histidine.</text>
        <dbReference type="EC" id="2.7.13.3"/>
    </reaction>
</comment>
<accession>A0A318XN65</accession>
<dbReference type="InterPro" id="IPR003594">
    <property type="entry name" value="HATPase_dom"/>
</dbReference>
<dbReference type="InterPro" id="IPR004358">
    <property type="entry name" value="Sig_transdc_His_kin-like_C"/>
</dbReference>
<dbReference type="SMART" id="SM00387">
    <property type="entry name" value="HATPase_c"/>
    <property type="match status" value="1"/>
</dbReference>
<feature type="transmembrane region" description="Helical" evidence="6">
    <location>
        <begin position="98"/>
        <end position="118"/>
    </location>
</feature>
<proteinExistence type="predicted"/>
<evidence type="ECO:0000256" key="5">
    <source>
        <dbReference type="ARBA" id="ARBA00023012"/>
    </source>
</evidence>
<dbReference type="SUPFAM" id="SSF55874">
    <property type="entry name" value="ATPase domain of HSP90 chaperone/DNA topoisomerase II/histidine kinase"/>
    <property type="match status" value="1"/>
</dbReference>
<name>A0A318XN65_9FIRM</name>
<dbReference type="PANTHER" id="PTHR43547:SF2">
    <property type="entry name" value="HYBRID SIGNAL TRANSDUCTION HISTIDINE KINASE C"/>
    <property type="match status" value="1"/>
</dbReference>
<gene>
    <name evidence="8" type="ORF">LY28_01487</name>
</gene>
<keyword evidence="6" id="KW-0472">Membrane</keyword>
<evidence type="ECO:0000256" key="2">
    <source>
        <dbReference type="ARBA" id="ARBA00012438"/>
    </source>
</evidence>
<dbReference type="Proteomes" id="UP000248132">
    <property type="component" value="Unassembled WGS sequence"/>
</dbReference>
<dbReference type="Pfam" id="PF02518">
    <property type="entry name" value="HATPase_c"/>
    <property type="match status" value="1"/>
</dbReference>
<sequence>MFAIFVLLWIISVLLIYANPKTPWAFWGSVCLFLNGFGGVAVIIGDNIIPHANNLAVTNACFTIKCIADIFQHYFATYAFTCFALYFTNFLDFKISNLLKNSIVVILSIPSILTFIVYPRFEPSYIFLSAWVVPYTLIANAILIISTAKEKDQSEKNQKILVCVCVSPTTLFLMWTSYLSVAMGYDGVWELNVYIILLQFIVFVVLALKYGILGIRLRVERCNLDDTIDSVIGGMSIISHAIKNESATINLCADTIRASLKSYDNIENKLNIIKSSCRNLSDFARKINEFRIYDMDLEPYDLYTLSERVIAQVTPLISGKDIKIINLCKENFVITLDVVHVSEVLKNLIINAIEAINNSGIIKIETGFADEKVYLSVIDNGIGIPPESIEKVLTPFYSTKKGKNNFGLGLSYCYKVMKCHKGNLKISSNVNQGTRMTLLFPVKKVVNVAGSITAKAD</sequence>
<dbReference type="PRINTS" id="PR00344">
    <property type="entry name" value="BCTRLSENSOR"/>
</dbReference>
<keyword evidence="6" id="KW-0812">Transmembrane</keyword>
<dbReference type="PANTHER" id="PTHR43547">
    <property type="entry name" value="TWO-COMPONENT HISTIDINE KINASE"/>
    <property type="match status" value="1"/>
</dbReference>
<keyword evidence="6" id="KW-1133">Transmembrane helix</keyword>
<dbReference type="Gene3D" id="3.30.565.10">
    <property type="entry name" value="Histidine kinase-like ATPase, C-terminal domain"/>
    <property type="match status" value="1"/>
</dbReference>